<protein>
    <recommendedName>
        <fullName evidence="2">Protein kinase domain-containing protein</fullName>
    </recommendedName>
</protein>
<dbReference type="OrthoDB" id="5584477at2759"/>
<dbReference type="PANTHER" id="PTHR38248">
    <property type="entry name" value="FUNK1 6"/>
    <property type="match status" value="1"/>
</dbReference>
<name>A0A2G5B096_COERN</name>
<dbReference type="Proteomes" id="UP000242474">
    <property type="component" value="Unassembled WGS sequence"/>
</dbReference>
<dbReference type="PROSITE" id="PS00109">
    <property type="entry name" value="PROTEIN_KINASE_TYR"/>
    <property type="match status" value="1"/>
</dbReference>
<dbReference type="InterPro" id="IPR000719">
    <property type="entry name" value="Prot_kinase_dom"/>
</dbReference>
<evidence type="ECO:0000256" key="1">
    <source>
        <dbReference type="SAM" id="MobiDB-lite"/>
    </source>
</evidence>
<evidence type="ECO:0000313" key="4">
    <source>
        <dbReference type="Proteomes" id="UP000242474"/>
    </source>
</evidence>
<keyword evidence="4" id="KW-1185">Reference proteome</keyword>
<dbReference type="InterPro" id="IPR008266">
    <property type="entry name" value="Tyr_kinase_AS"/>
</dbReference>
<dbReference type="GO" id="GO:0005524">
    <property type="term" value="F:ATP binding"/>
    <property type="evidence" value="ECO:0007669"/>
    <property type="project" value="InterPro"/>
</dbReference>
<gene>
    <name evidence="3" type="ORF">COEREDRAFT_84100</name>
</gene>
<dbReference type="GO" id="GO:0004672">
    <property type="term" value="F:protein kinase activity"/>
    <property type="evidence" value="ECO:0007669"/>
    <property type="project" value="InterPro"/>
</dbReference>
<sequence>MNLEDNQTPEDIGSSKTTPSKSRTSQAGAVQAYGTTENERDRERSRYAKYVLKNCAHRDVDEVFGIVSPTLGSRKAAAATESIEIIASAMEQLLAGNSPDADSGLPLEDLQQHIPGITEWTNVGLDMRSERPLYGYFSDFVLFVAHCLSASVAESDLARLVLPVSIYDFKPDDSNDRRRVDVALTTRSANTAVESCHSRSYADMLCNVEAKWKHDMDDDALKQVLIYSASMYAQQLNRRFLWGLAICTTTVYACVMLNDGVLVSSAMDVASAAGRRRLITLLAHWSLCSESQLGYDPTMRRLSNGDNSFCINDEDVLSGGDGKCDNIRYEVDCYDDEAKVTHTYITLRTIMSAGSLLGRHTRCFVARLKYADSASADAVVIKDAWPPAEQPVDSDSRSEIVLLRRIRSEFEVNTPAHIYPRLETGGHVQLDVDDQTTTDTTDAIFGLMGADRREPSLDGKKGSWQQQALRAHRRIVMSPVGRSIRSVRNEEELVIVLAEAMRCHSSILNRCGVLHRDISTNNILVVRESQDALPRGLLIDFDFAVPVDREKRTARPAQSGTLPYMSIANLETLILRAQRWTIGKV</sequence>
<evidence type="ECO:0000259" key="2">
    <source>
        <dbReference type="PROSITE" id="PS50011"/>
    </source>
</evidence>
<dbReference type="Gene3D" id="1.10.510.10">
    <property type="entry name" value="Transferase(Phosphotransferase) domain 1"/>
    <property type="match status" value="1"/>
</dbReference>
<dbReference type="InterPro" id="IPR011009">
    <property type="entry name" value="Kinase-like_dom_sf"/>
</dbReference>
<dbReference type="Pfam" id="PF17667">
    <property type="entry name" value="Pkinase_fungal"/>
    <property type="match status" value="1"/>
</dbReference>
<feature type="domain" description="Protein kinase" evidence="2">
    <location>
        <begin position="351"/>
        <end position="585"/>
    </location>
</feature>
<evidence type="ECO:0000313" key="3">
    <source>
        <dbReference type="EMBL" id="PIA12459.1"/>
    </source>
</evidence>
<dbReference type="SUPFAM" id="SSF56112">
    <property type="entry name" value="Protein kinase-like (PK-like)"/>
    <property type="match status" value="1"/>
</dbReference>
<feature type="compositionally biased region" description="Low complexity" evidence="1">
    <location>
        <begin position="14"/>
        <end position="25"/>
    </location>
</feature>
<feature type="region of interest" description="Disordered" evidence="1">
    <location>
        <begin position="1"/>
        <end position="43"/>
    </location>
</feature>
<organism evidence="3 4">
    <name type="scientific">Coemansia reversa (strain ATCC 12441 / NRRL 1564)</name>
    <dbReference type="NCBI Taxonomy" id="763665"/>
    <lineage>
        <taxon>Eukaryota</taxon>
        <taxon>Fungi</taxon>
        <taxon>Fungi incertae sedis</taxon>
        <taxon>Zoopagomycota</taxon>
        <taxon>Kickxellomycotina</taxon>
        <taxon>Kickxellomycetes</taxon>
        <taxon>Kickxellales</taxon>
        <taxon>Kickxellaceae</taxon>
        <taxon>Coemansia</taxon>
    </lineage>
</organism>
<accession>A0A2G5B096</accession>
<proteinExistence type="predicted"/>
<dbReference type="InterPro" id="IPR040976">
    <property type="entry name" value="Pkinase_fungal"/>
</dbReference>
<dbReference type="PROSITE" id="PS50011">
    <property type="entry name" value="PROTEIN_KINASE_DOM"/>
    <property type="match status" value="1"/>
</dbReference>
<dbReference type="EMBL" id="KZ303831">
    <property type="protein sequence ID" value="PIA12459.1"/>
    <property type="molecule type" value="Genomic_DNA"/>
</dbReference>
<reference evidence="3 4" key="1">
    <citation type="journal article" date="2015" name="Genome Biol. Evol.">
        <title>Phylogenomic analyses indicate that early fungi evolved digesting cell walls of algal ancestors of land plants.</title>
        <authorList>
            <person name="Chang Y."/>
            <person name="Wang S."/>
            <person name="Sekimoto S."/>
            <person name="Aerts A.L."/>
            <person name="Choi C."/>
            <person name="Clum A."/>
            <person name="LaButti K.M."/>
            <person name="Lindquist E.A."/>
            <person name="Yee Ngan C."/>
            <person name="Ohm R.A."/>
            <person name="Salamov A.A."/>
            <person name="Grigoriev I.V."/>
            <person name="Spatafora J.W."/>
            <person name="Berbee M.L."/>
        </authorList>
    </citation>
    <scope>NUCLEOTIDE SEQUENCE [LARGE SCALE GENOMIC DNA]</scope>
    <source>
        <strain evidence="3 4">NRRL 1564</strain>
    </source>
</reference>
<feature type="non-terminal residue" evidence="3">
    <location>
        <position position="585"/>
    </location>
</feature>
<dbReference type="PANTHER" id="PTHR38248:SF2">
    <property type="entry name" value="FUNK1 11"/>
    <property type="match status" value="1"/>
</dbReference>
<dbReference type="AlphaFoldDB" id="A0A2G5B096"/>